<dbReference type="FunFam" id="3.30.160.60:FF:000202">
    <property type="entry name" value="Zinc finger protein 574"/>
    <property type="match status" value="1"/>
</dbReference>
<comment type="caution">
    <text evidence="8">The sequence shown here is derived from an EMBL/GenBank/DDBJ whole genome shotgun (WGS) entry which is preliminary data.</text>
</comment>
<feature type="compositionally biased region" description="Polar residues" evidence="6">
    <location>
        <begin position="191"/>
        <end position="210"/>
    </location>
</feature>
<dbReference type="Gene3D" id="3.30.160.60">
    <property type="entry name" value="Classic Zinc Finger"/>
    <property type="match status" value="3"/>
</dbReference>
<name>A0AAD5TPA1_9FUNG</name>
<feature type="region of interest" description="Disordered" evidence="6">
    <location>
        <begin position="1"/>
        <end position="20"/>
    </location>
</feature>
<feature type="compositionally biased region" description="Polar residues" evidence="6">
    <location>
        <begin position="430"/>
        <end position="445"/>
    </location>
</feature>
<dbReference type="Proteomes" id="UP001212152">
    <property type="component" value="Unassembled WGS sequence"/>
</dbReference>
<feature type="compositionally biased region" description="Low complexity" evidence="6">
    <location>
        <begin position="8"/>
        <end position="20"/>
    </location>
</feature>
<gene>
    <name evidence="8" type="ORF">HDU87_001751</name>
</gene>
<keyword evidence="2" id="KW-0677">Repeat</keyword>
<dbReference type="Pfam" id="PF00096">
    <property type="entry name" value="zf-C2H2"/>
    <property type="match status" value="1"/>
</dbReference>
<dbReference type="GO" id="GO:0000981">
    <property type="term" value="F:DNA-binding transcription factor activity, RNA polymerase II-specific"/>
    <property type="evidence" value="ECO:0007669"/>
    <property type="project" value="TreeGrafter"/>
</dbReference>
<dbReference type="GO" id="GO:0000978">
    <property type="term" value="F:RNA polymerase II cis-regulatory region sequence-specific DNA binding"/>
    <property type="evidence" value="ECO:0007669"/>
    <property type="project" value="TreeGrafter"/>
</dbReference>
<evidence type="ECO:0000256" key="1">
    <source>
        <dbReference type="ARBA" id="ARBA00022723"/>
    </source>
</evidence>
<protein>
    <recommendedName>
        <fullName evidence="7">C2H2-type domain-containing protein</fullName>
    </recommendedName>
</protein>
<dbReference type="SMART" id="SM00355">
    <property type="entry name" value="ZnF_C2H2"/>
    <property type="match status" value="3"/>
</dbReference>
<dbReference type="Pfam" id="PF13894">
    <property type="entry name" value="zf-C2H2_4"/>
    <property type="match status" value="1"/>
</dbReference>
<dbReference type="AlphaFoldDB" id="A0AAD5TPA1"/>
<feature type="region of interest" description="Disordered" evidence="6">
    <location>
        <begin position="603"/>
        <end position="630"/>
    </location>
</feature>
<dbReference type="InterPro" id="IPR013087">
    <property type="entry name" value="Znf_C2H2_type"/>
</dbReference>
<dbReference type="EMBL" id="JADGJQ010000015">
    <property type="protein sequence ID" value="KAJ3180638.1"/>
    <property type="molecule type" value="Genomic_DNA"/>
</dbReference>
<feature type="domain" description="C2H2-type" evidence="7">
    <location>
        <begin position="560"/>
        <end position="587"/>
    </location>
</feature>
<dbReference type="PANTHER" id="PTHR23235">
    <property type="entry name" value="KRUEPPEL-LIKE TRANSCRIPTION FACTOR"/>
    <property type="match status" value="1"/>
</dbReference>
<keyword evidence="3 5" id="KW-0863">Zinc-finger</keyword>
<accession>A0AAD5TPA1</accession>
<evidence type="ECO:0000256" key="4">
    <source>
        <dbReference type="ARBA" id="ARBA00022833"/>
    </source>
</evidence>
<feature type="domain" description="C2H2-type" evidence="7">
    <location>
        <begin position="532"/>
        <end position="559"/>
    </location>
</feature>
<dbReference type="PROSITE" id="PS50157">
    <property type="entry name" value="ZINC_FINGER_C2H2_2"/>
    <property type="match status" value="3"/>
</dbReference>
<evidence type="ECO:0000256" key="3">
    <source>
        <dbReference type="ARBA" id="ARBA00022771"/>
    </source>
</evidence>
<evidence type="ECO:0000256" key="6">
    <source>
        <dbReference type="SAM" id="MobiDB-lite"/>
    </source>
</evidence>
<feature type="compositionally biased region" description="Gly residues" evidence="6">
    <location>
        <begin position="455"/>
        <end position="475"/>
    </location>
</feature>
<dbReference type="GO" id="GO:0032502">
    <property type="term" value="P:developmental process"/>
    <property type="evidence" value="ECO:0007669"/>
    <property type="project" value="UniProtKB-ARBA"/>
</dbReference>
<evidence type="ECO:0000259" key="7">
    <source>
        <dbReference type="PROSITE" id="PS50157"/>
    </source>
</evidence>
<dbReference type="FunFam" id="3.30.160.60:FF:000446">
    <property type="entry name" value="Zinc finger protein"/>
    <property type="match status" value="1"/>
</dbReference>
<evidence type="ECO:0000313" key="9">
    <source>
        <dbReference type="Proteomes" id="UP001212152"/>
    </source>
</evidence>
<dbReference type="PROSITE" id="PS00028">
    <property type="entry name" value="ZINC_FINGER_C2H2_1"/>
    <property type="match status" value="2"/>
</dbReference>
<keyword evidence="4" id="KW-0862">Zinc</keyword>
<keyword evidence="1" id="KW-0479">Metal-binding</keyword>
<keyword evidence="9" id="KW-1185">Reference proteome</keyword>
<sequence length="662" mass="69800">MLQSEGDPSSSTTAQPACSASSASLPAVATVLSSSSSAGSPALLLPESVTVPSSSSYPAAGDHQTALPAAPYLVFSSEVQSHGDDNGATYAQSQQPPPQQPPQLYTNSRHHRLSQPLPTHINRHYSESALFYTSPTTHHPLVSPPANSTVPQFTIQVDDHHTFPSSSYDTRYAAGQNWRDRSVDEANSIYSAESDNDTMSSYSDSYSPTTADGPANPHRHFSSIDLSAPYLAVPARPRRRSSAGSLTGLEDLSLSDAGSDDGYLSPGSAYGGDLQYADIVQLTSPMIHAIPSPSQSPAVYPSLSYFPPMDSLPAQSYYNATAANSDELPAEAIVDLMSDTAYSNGLDRRPNYPPGEQQQQQHPRSFDQLMSDFSVYDSPGDVQTPPTALPPQQRPPNFGSIGGMPAMTPPFKPSLSGTPTAGSGGGGLLNQSYMFTGTEATSSPLADSPGTHRGSLGGGGGSGSSGGGTGSGGGAPVPPRPDAPPLPKPSEMAIKTARQTLYQCPYRDCGKTFTRPYNLKSHYRSHTGERPFVCEHCPATFSRKHDLKRHAKLHAGLKPHVCMACSKAFARSDALRRHLKGPKENNPCAMKIEESGGALMMMKYDSDDEDGDGGGGEGGGGEEDDAGMGMTMAYSLGGGGGYGGEYDGTMPEFKIERQTMVE</sequence>
<reference evidence="8" key="1">
    <citation type="submission" date="2020-05" db="EMBL/GenBank/DDBJ databases">
        <title>Phylogenomic resolution of chytrid fungi.</title>
        <authorList>
            <person name="Stajich J.E."/>
            <person name="Amses K."/>
            <person name="Simmons R."/>
            <person name="Seto K."/>
            <person name="Myers J."/>
            <person name="Bonds A."/>
            <person name="Quandt C.A."/>
            <person name="Barry K."/>
            <person name="Liu P."/>
            <person name="Grigoriev I."/>
            <person name="Longcore J.E."/>
            <person name="James T.Y."/>
        </authorList>
    </citation>
    <scope>NUCLEOTIDE SEQUENCE</scope>
    <source>
        <strain evidence="8">JEL0379</strain>
    </source>
</reference>
<feature type="compositionally biased region" description="Pro residues" evidence="6">
    <location>
        <begin position="476"/>
        <end position="488"/>
    </location>
</feature>
<feature type="region of interest" description="Disordered" evidence="6">
    <location>
        <begin position="342"/>
        <end position="490"/>
    </location>
</feature>
<dbReference type="PANTHER" id="PTHR23235:SF120">
    <property type="entry name" value="KRUPPEL-LIKE FACTOR 15"/>
    <property type="match status" value="1"/>
</dbReference>
<evidence type="ECO:0000256" key="2">
    <source>
        <dbReference type="ARBA" id="ARBA00022737"/>
    </source>
</evidence>
<evidence type="ECO:0000313" key="8">
    <source>
        <dbReference type="EMBL" id="KAJ3180638.1"/>
    </source>
</evidence>
<dbReference type="InterPro" id="IPR036236">
    <property type="entry name" value="Znf_C2H2_sf"/>
</dbReference>
<feature type="domain" description="C2H2-type" evidence="7">
    <location>
        <begin position="502"/>
        <end position="531"/>
    </location>
</feature>
<proteinExistence type="predicted"/>
<dbReference type="SUPFAM" id="SSF57667">
    <property type="entry name" value="beta-beta-alpha zinc fingers"/>
    <property type="match status" value="2"/>
</dbReference>
<feature type="region of interest" description="Disordered" evidence="6">
    <location>
        <begin position="76"/>
        <end position="106"/>
    </location>
</feature>
<feature type="region of interest" description="Disordered" evidence="6">
    <location>
        <begin position="191"/>
        <end position="220"/>
    </location>
</feature>
<dbReference type="FunFam" id="3.30.160.60:FF:000125">
    <property type="entry name" value="Putative zinc finger protein 143"/>
    <property type="match status" value="1"/>
</dbReference>
<organism evidence="8 9">
    <name type="scientific">Geranomyces variabilis</name>
    <dbReference type="NCBI Taxonomy" id="109894"/>
    <lineage>
        <taxon>Eukaryota</taxon>
        <taxon>Fungi</taxon>
        <taxon>Fungi incertae sedis</taxon>
        <taxon>Chytridiomycota</taxon>
        <taxon>Chytridiomycota incertae sedis</taxon>
        <taxon>Chytridiomycetes</taxon>
        <taxon>Spizellomycetales</taxon>
        <taxon>Powellomycetaceae</taxon>
        <taxon>Geranomyces</taxon>
    </lineage>
</organism>
<evidence type="ECO:0000256" key="5">
    <source>
        <dbReference type="PROSITE-ProRule" id="PRU00042"/>
    </source>
</evidence>
<dbReference type="GO" id="GO:0008270">
    <property type="term" value="F:zinc ion binding"/>
    <property type="evidence" value="ECO:0007669"/>
    <property type="project" value="UniProtKB-KW"/>
</dbReference>